<comment type="caution">
    <text evidence="2">The sequence shown here is derived from an EMBL/GenBank/DDBJ whole genome shotgun (WGS) entry which is preliminary data.</text>
</comment>
<feature type="compositionally biased region" description="Low complexity" evidence="1">
    <location>
        <begin position="126"/>
        <end position="139"/>
    </location>
</feature>
<dbReference type="Proteomes" id="UP000577362">
    <property type="component" value="Unassembled WGS sequence"/>
</dbReference>
<gene>
    <name evidence="2" type="ORF">GGR16_002386</name>
</gene>
<evidence type="ECO:0000313" key="3">
    <source>
        <dbReference type="Proteomes" id="UP000577362"/>
    </source>
</evidence>
<dbReference type="EMBL" id="JACIEN010000002">
    <property type="protein sequence ID" value="MBB4017357.1"/>
    <property type="molecule type" value="Genomic_DNA"/>
</dbReference>
<accession>A0A840C4N1</accession>
<sequence>MARFDWTEERLADLRRLFHRGLGATEIAVEIGAPTRNVVAGKLHHLGLRRRDFPALDERPSQKRRHAPRAAKAAKNSRIPSGGDITAARVDGAAGASPEKGRSACGTSGRGGREPSAMGCPQDRQVGTTGAAAPAAVPAKEQKQRLHPGNIARKAEAKRIEHVNPEARRGRETLALMEAEATAPGRVSLIDLRENHCRWLCAPSPGGMPTYCGCQTKFGSSYCPEHHARVWMAPPQRDKK</sequence>
<keyword evidence="3" id="KW-1185">Reference proteome</keyword>
<dbReference type="Pfam" id="PF07750">
    <property type="entry name" value="GcrA"/>
    <property type="match status" value="1"/>
</dbReference>
<feature type="region of interest" description="Disordered" evidence="1">
    <location>
        <begin position="53"/>
        <end position="150"/>
    </location>
</feature>
<dbReference type="RefSeq" id="WP_183316714.1">
    <property type="nucleotide sequence ID" value="NZ_JACIEN010000002.1"/>
</dbReference>
<reference evidence="2 3" key="1">
    <citation type="submission" date="2020-08" db="EMBL/GenBank/DDBJ databases">
        <title>Genomic Encyclopedia of Type Strains, Phase IV (KMG-IV): sequencing the most valuable type-strain genomes for metagenomic binning, comparative biology and taxonomic classification.</title>
        <authorList>
            <person name="Goeker M."/>
        </authorList>
    </citation>
    <scope>NUCLEOTIDE SEQUENCE [LARGE SCALE GENOMIC DNA]</scope>
    <source>
        <strain evidence="2 3">DSM 103737</strain>
    </source>
</reference>
<proteinExistence type="predicted"/>
<name>A0A840C4N1_9HYPH</name>
<dbReference type="InterPro" id="IPR011681">
    <property type="entry name" value="GcrA"/>
</dbReference>
<organism evidence="2 3">
    <name type="scientific">Chelatococcus caeni</name>
    <dbReference type="NCBI Taxonomy" id="1348468"/>
    <lineage>
        <taxon>Bacteria</taxon>
        <taxon>Pseudomonadati</taxon>
        <taxon>Pseudomonadota</taxon>
        <taxon>Alphaproteobacteria</taxon>
        <taxon>Hyphomicrobiales</taxon>
        <taxon>Chelatococcaceae</taxon>
        <taxon>Chelatococcus</taxon>
    </lineage>
</organism>
<evidence type="ECO:0000313" key="2">
    <source>
        <dbReference type="EMBL" id="MBB4017357.1"/>
    </source>
</evidence>
<dbReference type="AlphaFoldDB" id="A0A840C4N1"/>
<evidence type="ECO:0000256" key="1">
    <source>
        <dbReference type="SAM" id="MobiDB-lite"/>
    </source>
</evidence>
<protein>
    <submittedName>
        <fullName evidence="2">GcrA cell cycle regulator</fullName>
    </submittedName>
</protein>